<dbReference type="EMBL" id="ML734595">
    <property type="protein sequence ID" value="KAB8246876.1"/>
    <property type="molecule type" value="Genomic_DNA"/>
</dbReference>
<gene>
    <name evidence="1" type="ORF">BDV35DRAFT_213586</name>
</gene>
<accession>A0A5N6GX24</accession>
<protein>
    <submittedName>
        <fullName evidence="1">Uncharacterized protein</fullName>
    </submittedName>
</protein>
<reference evidence="1" key="1">
    <citation type="submission" date="2019-04" db="EMBL/GenBank/DDBJ databases">
        <title>Friends and foes A comparative genomics study of 23 Aspergillus species from section Flavi.</title>
        <authorList>
            <consortium name="DOE Joint Genome Institute"/>
            <person name="Kjaerbolling I."/>
            <person name="Vesth T."/>
            <person name="Frisvad J.C."/>
            <person name="Nybo J.L."/>
            <person name="Theobald S."/>
            <person name="Kildgaard S."/>
            <person name="Isbrandt T."/>
            <person name="Kuo A."/>
            <person name="Sato A."/>
            <person name="Lyhne E.K."/>
            <person name="Kogle M.E."/>
            <person name="Wiebenga A."/>
            <person name="Kun R.S."/>
            <person name="Lubbers R.J."/>
            <person name="Makela M.R."/>
            <person name="Barry K."/>
            <person name="Chovatia M."/>
            <person name="Clum A."/>
            <person name="Daum C."/>
            <person name="Haridas S."/>
            <person name="He G."/>
            <person name="LaButti K."/>
            <person name="Lipzen A."/>
            <person name="Mondo S."/>
            <person name="Riley R."/>
            <person name="Salamov A."/>
            <person name="Simmons B.A."/>
            <person name="Magnuson J.K."/>
            <person name="Henrissat B."/>
            <person name="Mortensen U.H."/>
            <person name="Larsen T.O."/>
            <person name="Devries R.P."/>
            <person name="Grigoriev I.V."/>
            <person name="Machida M."/>
            <person name="Baker S.E."/>
            <person name="Andersen M.R."/>
        </authorList>
    </citation>
    <scope>NUCLEOTIDE SEQUENCE [LARGE SCALE GENOMIC DNA]</scope>
    <source>
        <strain evidence="1">CBS 121.62</strain>
    </source>
</reference>
<dbReference type="Proteomes" id="UP000325434">
    <property type="component" value="Unassembled WGS sequence"/>
</dbReference>
<sequence>MDMSSLVHAFLSLLSLTRPLENHHLDNNTRACIHWVVAIRRIPFALLILAVRKPIRCDACFCHHPILDRQSDTIGPSCTKWSASDRKEGVL</sequence>
<evidence type="ECO:0000313" key="1">
    <source>
        <dbReference type="EMBL" id="KAB8246876.1"/>
    </source>
</evidence>
<proteinExistence type="predicted"/>
<name>A0A5N6GX24_ASPFL</name>
<organism evidence="1">
    <name type="scientific">Aspergillus flavus</name>
    <dbReference type="NCBI Taxonomy" id="5059"/>
    <lineage>
        <taxon>Eukaryota</taxon>
        <taxon>Fungi</taxon>
        <taxon>Dikarya</taxon>
        <taxon>Ascomycota</taxon>
        <taxon>Pezizomycotina</taxon>
        <taxon>Eurotiomycetes</taxon>
        <taxon>Eurotiomycetidae</taxon>
        <taxon>Eurotiales</taxon>
        <taxon>Aspergillaceae</taxon>
        <taxon>Aspergillus</taxon>
        <taxon>Aspergillus subgen. Circumdati</taxon>
    </lineage>
</organism>
<dbReference type="AlphaFoldDB" id="A0A5N6GX24"/>